<comment type="subcellular location">
    <subcellularLocation>
        <location evidence="1">Cytoplasm</location>
        <location evidence="1">Cytosol</location>
    </subcellularLocation>
</comment>
<dbReference type="GO" id="GO:0005829">
    <property type="term" value="C:cytosol"/>
    <property type="evidence" value="ECO:0007669"/>
    <property type="project" value="UniProtKB-SubCell"/>
</dbReference>
<evidence type="ECO:0000256" key="3">
    <source>
        <dbReference type="ARBA" id="ARBA00022490"/>
    </source>
</evidence>
<keyword evidence="5" id="KW-0648">Protein biosynthesis</keyword>
<comment type="caution">
    <text evidence="11">The sequence shown here is derived from an EMBL/GenBank/DDBJ whole genome shotgun (WGS) entry which is preliminary data.</text>
</comment>
<dbReference type="PANTHER" id="PTHR10233">
    <property type="entry name" value="TRANSLATION INITIATION FACTOR EIF-2B"/>
    <property type="match status" value="1"/>
</dbReference>
<evidence type="ECO:0000256" key="10">
    <source>
        <dbReference type="SAM" id="MobiDB-lite"/>
    </source>
</evidence>
<accession>A0A9P8P818</accession>
<evidence type="ECO:0000313" key="11">
    <source>
        <dbReference type="EMBL" id="KAH3666389.1"/>
    </source>
</evidence>
<feature type="region of interest" description="Disordered" evidence="10">
    <location>
        <begin position="1"/>
        <end position="102"/>
    </location>
</feature>
<dbReference type="Pfam" id="PF01008">
    <property type="entry name" value="IF-2B"/>
    <property type="match status" value="1"/>
</dbReference>
<keyword evidence="12" id="KW-1185">Reference proteome</keyword>
<protein>
    <recommendedName>
        <fullName evidence="6">Translation initiation factor eIF2B subunit delta</fullName>
    </recommendedName>
    <alternativeName>
        <fullName evidence="7">eIF2B GDP-GTP exchange factor subunit delta</fullName>
    </alternativeName>
</protein>
<reference evidence="11" key="2">
    <citation type="submission" date="2021-01" db="EMBL/GenBank/DDBJ databases">
        <authorList>
            <person name="Schikora-Tamarit M.A."/>
        </authorList>
    </citation>
    <scope>NUCLEOTIDE SEQUENCE</scope>
    <source>
        <strain evidence="11">CBS6341</strain>
    </source>
</reference>
<dbReference type="InterPro" id="IPR042529">
    <property type="entry name" value="IF_2B-like_C"/>
</dbReference>
<evidence type="ECO:0000256" key="2">
    <source>
        <dbReference type="ARBA" id="ARBA00007251"/>
    </source>
</evidence>
<evidence type="ECO:0000256" key="8">
    <source>
        <dbReference type="ARBA" id="ARBA00046432"/>
    </source>
</evidence>
<gene>
    <name evidence="11" type="ORF">WICMUC_005657</name>
</gene>
<dbReference type="InterPro" id="IPR037171">
    <property type="entry name" value="NagB/RpiA_transferase-like"/>
</dbReference>
<dbReference type="AlphaFoldDB" id="A0A9P8P818"/>
<feature type="compositionally biased region" description="Low complexity" evidence="10">
    <location>
        <begin position="24"/>
        <end position="38"/>
    </location>
</feature>
<dbReference type="InterPro" id="IPR000649">
    <property type="entry name" value="IF-2B-related"/>
</dbReference>
<reference evidence="11" key="1">
    <citation type="journal article" date="2021" name="Open Biol.">
        <title>Shared evolutionary footprints suggest mitochondrial oxidative damage underlies multiple complex I losses in fungi.</title>
        <authorList>
            <person name="Schikora-Tamarit M.A."/>
            <person name="Marcet-Houben M."/>
            <person name="Nosek J."/>
            <person name="Gabaldon T."/>
        </authorList>
    </citation>
    <scope>NUCLEOTIDE SEQUENCE</scope>
    <source>
        <strain evidence="11">CBS6341</strain>
    </source>
</reference>
<keyword evidence="3" id="KW-0963">Cytoplasm</keyword>
<dbReference type="Gene3D" id="3.40.50.10470">
    <property type="entry name" value="Translation initiation factor eif-2b, domain 2"/>
    <property type="match status" value="1"/>
</dbReference>
<proteinExistence type="inferred from homology"/>
<evidence type="ECO:0000313" key="12">
    <source>
        <dbReference type="Proteomes" id="UP000769528"/>
    </source>
</evidence>
<evidence type="ECO:0000256" key="4">
    <source>
        <dbReference type="ARBA" id="ARBA00022540"/>
    </source>
</evidence>
<evidence type="ECO:0000256" key="9">
    <source>
        <dbReference type="RuleBase" id="RU003814"/>
    </source>
</evidence>
<keyword evidence="4" id="KW-0396">Initiation factor</keyword>
<dbReference type="GO" id="GO:0003743">
    <property type="term" value="F:translation initiation factor activity"/>
    <property type="evidence" value="ECO:0007669"/>
    <property type="project" value="UniProtKB-KW"/>
</dbReference>
<feature type="compositionally biased region" description="Basic and acidic residues" evidence="10">
    <location>
        <begin position="39"/>
        <end position="68"/>
    </location>
</feature>
<feature type="compositionally biased region" description="Polar residues" evidence="10">
    <location>
        <begin position="1"/>
        <end position="13"/>
    </location>
</feature>
<evidence type="ECO:0000256" key="7">
    <source>
        <dbReference type="ARBA" id="ARBA00044356"/>
    </source>
</evidence>
<evidence type="ECO:0000256" key="1">
    <source>
        <dbReference type="ARBA" id="ARBA00004514"/>
    </source>
</evidence>
<dbReference type="EMBL" id="JAEUBF010001445">
    <property type="protein sequence ID" value="KAH3666389.1"/>
    <property type="molecule type" value="Genomic_DNA"/>
</dbReference>
<evidence type="ECO:0000256" key="6">
    <source>
        <dbReference type="ARBA" id="ARBA00044147"/>
    </source>
</evidence>
<dbReference type="Proteomes" id="UP000769528">
    <property type="component" value="Unassembled WGS sequence"/>
</dbReference>
<name>A0A9P8P818_9ASCO</name>
<dbReference type="PANTHER" id="PTHR10233:SF14">
    <property type="entry name" value="TRANSLATION INITIATION FACTOR EIF-2B SUBUNIT DELTA"/>
    <property type="match status" value="1"/>
</dbReference>
<dbReference type="SUPFAM" id="SSF100950">
    <property type="entry name" value="NagB/RpiA/CoA transferase-like"/>
    <property type="match status" value="1"/>
</dbReference>
<dbReference type="OrthoDB" id="10254737at2759"/>
<organism evidence="11 12">
    <name type="scientific">Wickerhamomyces mucosus</name>
    <dbReference type="NCBI Taxonomy" id="1378264"/>
    <lineage>
        <taxon>Eukaryota</taxon>
        <taxon>Fungi</taxon>
        <taxon>Dikarya</taxon>
        <taxon>Ascomycota</taxon>
        <taxon>Saccharomycotina</taxon>
        <taxon>Saccharomycetes</taxon>
        <taxon>Phaffomycetales</taxon>
        <taxon>Wickerhamomycetaceae</taxon>
        <taxon>Wickerhamomyces</taxon>
    </lineage>
</organism>
<feature type="compositionally biased region" description="Basic and acidic residues" evidence="10">
    <location>
        <begin position="14"/>
        <end position="23"/>
    </location>
</feature>
<sequence length="491" mass="55238">MTETKPISNTSDSSKNKSVEKLDSGSSNTTTSSSSPNTDNDKPKLTNKELKELKKQEKLAKRAAKKENAGIVSQITPQQIEQNKNKKNQQSQSQSSLQQQHSIVKKIEKKNSLFSHLETKEHRNELSISQSQIINQIHPSIISLTLKISSYSIVGSIPRCKAMLETFIKVINDYKTPQGTTLTRNLTNYLSIQIDYLKTSRPLSVSMGNAIRWLKQQISIISIDLNDKDAKDELISQIKDFIKEKIEYSGKVIIESTSNHISNGSKILTFGNSQVLKEIFLHNHLVLHKKFQVIIVDSNPLFEGKQLAKELSSNGLNIKYVLINSLSTIFQDSIDFVFLGAHSMLSNGFLYSRVGSALIAMKAKNRNVPVLVCCESIKFSDKVQLDSVTLNELSDSNLLINNGQKRQNISLDKFVQNHEIKPIQSTKDKKEKDDSSKVEDLSNWRNNQYLNIVNVMYDLTPPDFIEKIITEVGALPPSSVPVILREYKSST</sequence>
<comment type="subunit">
    <text evidence="8">Component of the translation initiation factor 2B (eIF2B) complex which is a heterodecamer of two sets of five different subunits: alpha, beta, gamma, delta and epsilon. Subunits alpha, beta and delta comprise a regulatory subcomplex and subunits epsilon and gamma comprise a catalytic subcomplex. Within the complex, the hexameric regulatory complex resides at the center, with the two heterodimeric catalytic subcomplexes bound on opposite sides.</text>
</comment>
<evidence type="ECO:0000256" key="5">
    <source>
        <dbReference type="ARBA" id="ARBA00022917"/>
    </source>
</evidence>
<comment type="similarity">
    <text evidence="2 9">Belongs to the eIF-2B alpha/beta/delta subunits family.</text>
</comment>
<feature type="compositionally biased region" description="Low complexity" evidence="10">
    <location>
        <begin position="78"/>
        <end position="102"/>
    </location>
</feature>